<dbReference type="PANTHER" id="PTHR22604">
    <property type="entry name" value="OXIDOREDUCTASES"/>
    <property type="match status" value="1"/>
</dbReference>
<dbReference type="SUPFAM" id="SSF51735">
    <property type="entry name" value="NAD(P)-binding Rossmann-fold domains"/>
    <property type="match status" value="1"/>
</dbReference>
<dbReference type="InterPro" id="IPR036291">
    <property type="entry name" value="NAD(P)-bd_dom_sf"/>
</dbReference>
<evidence type="ECO:0000259" key="4">
    <source>
        <dbReference type="Pfam" id="PF22725"/>
    </source>
</evidence>
<dbReference type="InterPro" id="IPR050984">
    <property type="entry name" value="Gfo/Idh/MocA_domain"/>
</dbReference>
<dbReference type="AlphaFoldDB" id="A0A386HNF1"/>
<evidence type="ECO:0000256" key="2">
    <source>
        <dbReference type="ARBA" id="ARBA00023002"/>
    </source>
</evidence>
<dbReference type="SUPFAM" id="SSF55347">
    <property type="entry name" value="Glyceraldehyde-3-phosphate dehydrogenase-like, C-terminal domain"/>
    <property type="match status" value="1"/>
</dbReference>
<keyword evidence="6" id="KW-1185">Reference proteome</keyword>
<dbReference type="InterPro" id="IPR055170">
    <property type="entry name" value="GFO_IDH_MocA-like_dom"/>
</dbReference>
<dbReference type="GO" id="GO:0000166">
    <property type="term" value="F:nucleotide binding"/>
    <property type="evidence" value="ECO:0007669"/>
    <property type="project" value="InterPro"/>
</dbReference>
<dbReference type="Gene3D" id="3.30.360.10">
    <property type="entry name" value="Dihydrodipicolinate Reductase, domain 2"/>
    <property type="match status" value="1"/>
</dbReference>
<feature type="domain" description="GFO/IDH/MocA-like oxidoreductase" evidence="4">
    <location>
        <begin position="134"/>
        <end position="248"/>
    </location>
</feature>
<dbReference type="Pfam" id="PF22725">
    <property type="entry name" value="GFO_IDH_MocA_C3"/>
    <property type="match status" value="1"/>
</dbReference>
<dbReference type="Pfam" id="PF01408">
    <property type="entry name" value="GFO_IDH_MocA"/>
    <property type="match status" value="1"/>
</dbReference>
<dbReference type="RefSeq" id="WP_119986582.1">
    <property type="nucleotide sequence ID" value="NZ_CP032489.1"/>
</dbReference>
<dbReference type="GO" id="GO:0016491">
    <property type="term" value="F:oxidoreductase activity"/>
    <property type="evidence" value="ECO:0007669"/>
    <property type="project" value="UniProtKB-KW"/>
</dbReference>
<accession>A0A386HNF1</accession>
<organism evidence="5 6">
    <name type="scientific">Arachidicoccus soli</name>
    <dbReference type="NCBI Taxonomy" id="2341117"/>
    <lineage>
        <taxon>Bacteria</taxon>
        <taxon>Pseudomonadati</taxon>
        <taxon>Bacteroidota</taxon>
        <taxon>Chitinophagia</taxon>
        <taxon>Chitinophagales</taxon>
        <taxon>Chitinophagaceae</taxon>
        <taxon>Arachidicoccus</taxon>
    </lineage>
</organism>
<dbReference type="OrthoDB" id="9815825at2"/>
<gene>
    <name evidence="5" type="ORF">D6B99_07420</name>
</gene>
<evidence type="ECO:0000313" key="5">
    <source>
        <dbReference type="EMBL" id="AYD47448.1"/>
    </source>
</evidence>
<dbReference type="InterPro" id="IPR000683">
    <property type="entry name" value="Gfo/Idh/MocA-like_OxRdtase_N"/>
</dbReference>
<dbReference type="KEGG" id="ark:D6B99_07420"/>
<name>A0A386HNF1_9BACT</name>
<dbReference type="PANTHER" id="PTHR22604:SF105">
    <property type="entry name" value="TRANS-1,2-DIHYDROBENZENE-1,2-DIOL DEHYDROGENASE"/>
    <property type="match status" value="1"/>
</dbReference>
<comment type="similarity">
    <text evidence="1">Belongs to the Gfo/Idh/MocA family.</text>
</comment>
<keyword evidence="2" id="KW-0560">Oxidoreductase</keyword>
<dbReference type="Gene3D" id="3.40.50.720">
    <property type="entry name" value="NAD(P)-binding Rossmann-like Domain"/>
    <property type="match status" value="1"/>
</dbReference>
<evidence type="ECO:0000256" key="1">
    <source>
        <dbReference type="ARBA" id="ARBA00010928"/>
    </source>
</evidence>
<feature type="domain" description="Gfo/Idh/MocA-like oxidoreductase N-terminal" evidence="3">
    <location>
        <begin position="6"/>
        <end position="121"/>
    </location>
</feature>
<dbReference type="EMBL" id="CP032489">
    <property type="protein sequence ID" value="AYD47448.1"/>
    <property type="molecule type" value="Genomic_DNA"/>
</dbReference>
<proteinExistence type="inferred from homology"/>
<evidence type="ECO:0000313" key="6">
    <source>
        <dbReference type="Proteomes" id="UP000266118"/>
    </source>
</evidence>
<protein>
    <submittedName>
        <fullName evidence="5">Gfo/Idh/MocA family oxidoreductase</fullName>
    </submittedName>
</protein>
<evidence type="ECO:0000259" key="3">
    <source>
        <dbReference type="Pfam" id="PF01408"/>
    </source>
</evidence>
<dbReference type="Proteomes" id="UP000266118">
    <property type="component" value="Chromosome"/>
</dbReference>
<sequence>MNKIYKWGIIGPGKIARKFAEALDLTDNVRLEAVASRDLSKAKQFAEAFGSAKAYGNYEALINDPEIDVIYIATPHAFHNEQALLCLQKKKAVLCEKPMALNAQQVKQMLQASKENNIFLMEALWTRFLPWLQSVIKIIKDGQIGAVKFVRADFGFKAEYNPAGRLFDTRLGGGSLLDIGIYPLFLCQQILGNPTLVTAAGNLDCGGADMSCHAILQYHNGAAGIISSALDYQTQQTAEITGTEGMIRIHSPWHRTSEFEWRKEGEDWQKVILPPLINGFQFQIAEVIHCLDKGQIESPLLPQAFTLQLSETMDEIRRQIGVKYSGESEEE</sequence>
<reference evidence="5 6" key="1">
    <citation type="submission" date="2018-09" db="EMBL/GenBank/DDBJ databases">
        <title>Arachidicoccus sp. nov., a bacterium isolated from soil.</title>
        <authorList>
            <person name="Weon H.-Y."/>
            <person name="Kwon S.-W."/>
            <person name="Lee S.A."/>
        </authorList>
    </citation>
    <scope>NUCLEOTIDE SEQUENCE [LARGE SCALE GENOMIC DNA]</scope>
    <source>
        <strain evidence="5 6">KIS59-12</strain>
    </source>
</reference>